<dbReference type="OrthoDB" id="426293at2759"/>
<dbReference type="InterPro" id="IPR002110">
    <property type="entry name" value="Ankyrin_rpt"/>
</dbReference>
<proteinExistence type="predicted"/>
<dbReference type="GeneID" id="93592222"/>
<dbReference type="EMBL" id="SAEB01000012">
    <property type="protein sequence ID" value="RVD82068.1"/>
    <property type="molecule type" value="Genomic_DNA"/>
</dbReference>
<sequence>MRTPLSYAAESGLHKAVKALADPKTFDSNTSSIKDRKTPLMFAAGNGHALSVRHLLQSSKVNLHAVDKDGNNALMLAAAGGCSITAVEQM</sequence>
<dbReference type="Proteomes" id="UP000283090">
    <property type="component" value="Unassembled WGS sequence"/>
</dbReference>
<organism evidence="1 2">
    <name type="scientific">Arthrobotrys flagrans</name>
    <name type="common">Nematode-trapping fungus</name>
    <name type="synonym">Trichothecium flagrans</name>
    <dbReference type="NCBI Taxonomy" id="97331"/>
    <lineage>
        <taxon>Eukaryota</taxon>
        <taxon>Fungi</taxon>
        <taxon>Dikarya</taxon>
        <taxon>Ascomycota</taxon>
        <taxon>Pezizomycotina</taxon>
        <taxon>Orbiliomycetes</taxon>
        <taxon>Orbiliales</taxon>
        <taxon>Orbiliaceae</taxon>
        <taxon>Arthrobotrys</taxon>
    </lineage>
</organism>
<dbReference type="SUPFAM" id="SSF48403">
    <property type="entry name" value="Ankyrin repeat"/>
    <property type="match status" value="1"/>
</dbReference>
<dbReference type="InterPro" id="IPR036770">
    <property type="entry name" value="Ankyrin_rpt-contain_sf"/>
</dbReference>
<dbReference type="Pfam" id="PF12796">
    <property type="entry name" value="Ank_2"/>
    <property type="match status" value="1"/>
</dbReference>
<dbReference type="VEuPathDB" id="FungiDB:DFL_009911"/>
<protein>
    <submittedName>
        <fullName evidence="1">Uncharacterized protein</fullName>
    </submittedName>
</protein>
<accession>A0A436ZT46</accession>
<keyword evidence="2" id="KW-1185">Reference proteome</keyword>
<name>A0A436ZT46_ARTFL</name>
<dbReference type="RefSeq" id="XP_067487612.1">
    <property type="nucleotide sequence ID" value="XM_067639867.1"/>
</dbReference>
<comment type="caution">
    <text evidence="1">The sequence shown here is derived from an EMBL/GenBank/DDBJ whole genome shotgun (WGS) entry which is preliminary data.</text>
</comment>
<dbReference type="AlphaFoldDB" id="A0A436ZT46"/>
<dbReference type="PANTHER" id="PTHR24184">
    <property type="entry name" value="SI:CH211-189E2.2"/>
    <property type="match status" value="1"/>
</dbReference>
<evidence type="ECO:0000313" key="2">
    <source>
        <dbReference type="Proteomes" id="UP000283090"/>
    </source>
</evidence>
<dbReference type="Gene3D" id="1.25.40.20">
    <property type="entry name" value="Ankyrin repeat-containing domain"/>
    <property type="match status" value="1"/>
</dbReference>
<reference evidence="1 2" key="1">
    <citation type="submission" date="2019-01" db="EMBL/GenBank/DDBJ databases">
        <title>Intercellular communication is required for trap formation in the nematode-trapping fungus Duddingtonia flagrans.</title>
        <authorList>
            <person name="Youssar L."/>
            <person name="Wernet V."/>
            <person name="Hensel N."/>
            <person name="Hildebrandt H.-G."/>
            <person name="Fischer R."/>
        </authorList>
    </citation>
    <scope>NUCLEOTIDE SEQUENCE [LARGE SCALE GENOMIC DNA]</scope>
    <source>
        <strain evidence="1 2">CBS H-5679</strain>
    </source>
</reference>
<evidence type="ECO:0000313" key="1">
    <source>
        <dbReference type="EMBL" id="RVD82068.1"/>
    </source>
</evidence>
<dbReference type="PANTHER" id="PTHR24184:SF11">
    <property type="entry name" value="ANKYRIN REPEAT AND SOCS BOX CONTAINING 3"/>
    <property type="match status" value="1"/>
</dbReference>
<gene>
    <name evidence="1" type="ORF">DFL_009911</name>
</gene>